<name>A0ABP6TE32_9ACTN</name>
<proteinExistence type="inferred from homology"/>
<evidence type="ECO:0000256" key="1">
    <source>
        <dbReference type="ARBA" id="ARBA00010652"/>
    </source>
</evidence>
<dbReference type="InterPro" id="IPR038332">
    <property type="entry name" value="PPE_sf"/>
</dbReference>
<dbReference type="InterPro" id="IPR000030">
    <property type="entry name" value="PPE_dom"/>
</dbReference>
<dbReference type="Proteomes" id="UP001501455">
    <property type="component" value="Unassembled WGS sequence"/>
</dbReference>
<evidence type="ECO:0000259" key="3">
    <source>
        <dbReference type="Pfam" id="PF00823"/>
    </source>
</evidence>
<feature type="domain" description="PPE" evidence="3">
    <location>
        <begin position="14"/>
        <end position="98"/>
    </location>
</feature>
<gene>
    <name evidence="4" type="ORF">GCM10019016_001790</name>
</gene>
<dbReference type="Gene3D" id="1.20.1260.20">
    <property type="entry name" value="PPE superfamily"/>
    <property type="match status" value="1"/>
</dbReference>
<reference evidence="5" key="1">
    <citation type="journal article" date="2019" name="Int. J. Syst. Evol. Microbiol.">
        <title>The Global Catalogue of Microorganisms (GCM) 10K type strain sequencing project: providing services to taxonomists for standard genome sequencing and annotation.</title>
        <authorList>
            <consortium name="The Broad Institute Genomics Platform"/>
            <consortium name="The Broad Institute Genome Sequencing Center for Infectious Disease"/>
            <person name="Wu L."/>
            <person name="Ma J."/>
        </authorList>
    </citation>
    <scope>NUCLEOTIDE SEQUENCE [LARGE SCALE GENOMIC DNA]</scope>
    <source>
        <strain evidence="5">JCM 4816</strain>
    </source>
</reference>
<dbReference type="EMBL" id="BAAAXF010000004">
    <property type="protein sequence ID" value="GAA3493080.1"/>
    <property type="molecule type" value="Genomic_DNA"/>
</dbReference>
<evidence type="ECO:0000256" key="2">
    <source>
        <dbReference type="SAM" id="Coils"/>
    </source>
</evidence>
<organism evidence="4 5">
    <name type="scientific">Streptomyces prasinosporus</name>
    <dbReference type="NCBI Taxonomy" id="68256"/>
    <lineage>
        <taxon>Bacteria</taxon>
        <taxon>Bacillati</taxon>
        <taxon>Actinomycetota</taxon>
        <taxon>Actinomycetes</taxon>
        <taxon>Kitasatosporales</taxon>
        <taxon>Streptomycetaceae</taxon>
        <taxon>Streptomyces</taxon>
        <taxon>Streptomyces albogriseolus group</taxon>
    </lineage>
</organism>
<comment type="caution">
    <text evidence="4">The sequence shown here is derived from an EMBL/GenBank/DDBJ whole genome shotgun (WGS) entry which is preliminary data.</text>
</comment>
<evidence type="ECO:0000313" key="4">
    <source>
        <dbReference type="EMBL" id="GAA3493080.1"/>
    </source>
</evidence>
<protein>
    <recommendedName>
        <fullName evidence="3">PPE domain-containing protein</fullName>
    </recommendedName>
</protein>
<keyword evidence="2" id="KW-0175">Coiled coil</keyword>
<dbReference type="Pfam" id="PF00823">
    <property type="entry name" value="PPE"/>
    <property type="match status" value="1"/>
</dbReference>
<accession>A0ABP6TE32</accession>
<feature type="coiled-coil region" evidence="2">
    <location>
        <begin position="55"/>
        <end position="103"/>
    </location>
</feature>
<evidence type="ECO:0000313" key="5">
    <source>
        <dbReference type="Proteomes" id="UP001501455"/>
    </source>
</evidence>
<sequence>MAITYQQLRTADLSSLSDAVDAWRRLPGQFDTVARSFGSTVTKGLRDSDWKGETATEALEKFDLIEKQMKAASDEAHDVHTLLRSALEAFQSAKKQLMAIEKQVAEDKYLKITHEGRVYCDISAAPQDHQESLSKGYFNAVQDYNKKVDSILKDADDADLALHHSLTSDPNGSARGFNTDTATTIKEAEQRRKEALQDAKAMVELARKGGDL</sequence>
<feature type="coiled-coil region" evidence="2">
    <location>
        <begin position="178"/>
        <end position="206"/>
    </location>
</feature>
<comment type="similarity">
    <text evidence="1">Belongs to the mycobacterial PPE family.</text>
</comment>
<keyword evidence="5" id="KW-1185">Reference proteome</keyword>
<dbReference type="RefSeq" id="WP_193460616.1">
    <property type="nucleotide sequence ID" value="NZ_BAAAXF010000004.1"/>
</dbReference>